<dbReference type="GO" id="GO:0051537">
    <property type="term" value="F:2 iron, 2 sulfur cluster binding"/>
    <property type="evidence" value="ECO:0007669"/>
    <property type="project" value="UniProtKB-KW"/>
</dbReference>
<comment type="caution">
    <text evidence="9">The sequence shown here is derived from an EMBL/GenBank/DDBJ whole genome shotgun (WGS) entry which is preliminary data.</text>
</comment>
<accession>A0A7Y8H200</accession>
<dbReference type="InterPro" id="IPR011536">
    <property type="entry name" value="Fdx_isc"/>
</dbReference>
<proteinExistence type="inferred from homology"/>
<evidence type="ECO:0000256" key="3">
    <source>
        <dbReference type="ARBA" id="ARBA00022714"/>
    </source>
</evidence>
<evidence type="ECO:0000256" key="1">
    <source>
        <dbReference type="ARBA" id="ARBA00010914"/>
    </source>
</evidence>
<dbReference type="GO" id="GO:0046872">
    <property type="term" value="F:metal ion binding"/>
    <property type="evidence" value="ECO:0007669"/>
    <property type="project" value="UniProtKB-KW"/>
</dbReference>
<evidence type="ECO:0000256" key="5">
    <source>
        <dbReference type="ARBA" id="ARBA00023004"/>
    </source>
</evidence>
<evidence type="ECO:0000256" key="6">
    <source>
        <dbReference type="ARBA" id="ARBA00023014"/>
    </source>
</evidence>
<keyword evidence="10" id="KW-1185">Reference proteome</keyword>
<dbReference type="CDD" id="cd00207">
    <property type="entry name" value="fer2"/>
    <property type="match status" value="1"/>
</dbReference>
<name>A0A7Y8H200_9BURK</name>
<dbReference type="NCBIfam" id="TIGR02007">
    <property type="entry name" value="fdx_isc"/>
    <property type="match status" value="1"/>
</dbReference>
<evidence type="ECO:0000259" key="8">
    <source>
        <dbReference type="PROSITE" id="PS51085"/>
    </source>
</evidence>
<keyword evidence="6" id="KW-0411">Iron-sulfur</keyword>
<comment type="cofactor">
    <cofactor evidence="7">
        <name>[2Fe-2S] cluster</name>
        <dbReference type="ChEBI" id="CHEBI:190135"/>
    </cofactor>
</comment>
<dbReference type="InterPro" id="IPR001055">
    <property type="entry name" value="Adrenodoxin-like"/>
</dbReference>
<dbReference type="SUPFAM" id="SSF54292">
    <property type="entry name" value="2Fe-2S ferredoxin-like"/>
    <property type="match status" value="1"/>
</dbReference>
<evidence type="ECO:0000256" key="2">
    <source>
        <dbReference type="ARBA" id="ARBA00019395"/>
    </source>
</evidence>
<evidence type="ECO:0000313" key="9">
    <source>
        <dbReference type="EMBL" id="NWF48167.1"/>
    </source>
</evidence>
<dbReference type="Proteomes" id="UP000545507">
    <property type="component" value="Unassembled WGS sequence"/>
</dbReference>
<keyword evidence="4" id="KW-0479">Metal-binding</keyword>
<organism evidence="9 10">
    <name type="scientific">Hydrogenophaga aromaticivorans</name>
    <dbReference type="NCBI Taxonomy" id="2610898"/>
    <lineage>
        <taxon>Bacteria</taxon>
        <taxon>Pseudomonadati</taxon>
        <taxon>Pseudomonadota</taxon>
        <taxon>Betaproteobacteria</taxon>
        <taxon>Burkholderiales</taxon>
        <taxon>Comamonadaceae</taxon>
        <taxon>Hydrogenophaga</taxon>
    </lineage>
</organism>
<evidence type="ECO:0000256" key="4">
    <source>
        <dbReference type="ARBA" id="ARBA00022723"/>
    </source>
</evidence>
<evidence type="ECO:0000256" key="7">
    <source>
        <dbReference type="ARBA" id="ARBA00034078"/>
    </source>
</evidence>
<dbReference type="InterPro" id="IPR012675">
    <property type="entry name" value="Beta-grasp_dom_sf"/>
</dbReference>
<dbReference type="EMBL" id="VYGV01000025">
    <property type="protein sequence ID" value="NWF48167.1"/>
    <property type="molecule type" value="Genomic_DNA"/>
</dbReference>
<dbReference type="GO" id="GO:0140647">
    <property type="term" value="P:P450-containing electron transport chain"/>
    <property type="evidence" value="ECO:0007669"/>
    <property type="project" value="InterPro"/>
</dbReference>
<protein>
    <recommendedName>
        <fullName evidence="2">2Fe-2S ferredoxin</fullName>
    </recommendedName>
</protein>
<keyword evidence="3" id="KW-0001">2Fe-2S</keyword>
<feature type="domain" description="2Fe-2S ferredoxin-type" evidence="8">
    <location>
        <begin position="2"/>
        <end position="104"/>
    </location>
</feature>
<dbReference type="Gene3D" id="3.10.20.30">
    <property type="match status" value="1"/>
</dbReference>
<dbReference type="PANTHER" id="PTHR23426:SF65">
    <property type="entry name" value="FERREDOXIN-2, MITOCHONDRIAL"/>
    <property type="match status" value="1"/>
</dbReference>
<sequence length="111" mass="12419">MPKVRLLPHPDLCPEGREIELPKGESLCEGFLNHGIAIEHACEMVAACATCHVYVREGGASLSKPKDDEEDQLDHAWGLDAQSRLACCVKLREADLVIEFPRHTRNHAREH</sequence>
<dbReference type="GO" id="GO:0009055">
    <property type="term" value="F:electron transfer activity"/>
    <property type="evidence" value="ECO:0007669"/>
    <property type="project" value="InterPro"/>
</dbReference>
<evidence type="ECO:0000313" key="10">
    <source>
        <dbReference type="Proteomes" id="UP000545507"/>
    </source>
</evidence>
<dbReference type="Pfam" id="PF00111">
    <property type="entry name" value="Fer2"/>
    <property type="match status" value="1"/>
</dbReference>
<reference evidence="9 10" key="1">
    <citation type="submission" date="2019-09" db="EMBL/GenBank/DDBJ databases">
        <title>Hydrogenophaga aromatica sp. nov., isolated from a para-xylene-degrading enrichment culture.</title>
        <authorList>
            <person name="Tancsics A."/>
            <person name="Banerjee S."/>
        </authorList>
    </citation>
    <scope>NUCLEOTIDE SEQUENCE [LARGE SCALE GENOMIC DNA]</scope>
    <source>
        <strain evidence="9 10">D2P1</strain>
    </source>
</reference>
<comment type="similarity">
    <text evidence="1">Belongs to the adrenodoxin/putidaredoxin family.</text>
</comment>
<dbReference type="PROSITE" id="PS51085">
    <property type="entry name" value="2FE2S_FER_2"/>
    <property type="match status" value="1"/>
</dbReference>
<dbReference type="AlphaFoldDB" id="A0A7Y8H200"/>
<dbReference type="InterPro" id="IPR001041">
    <property type="entry name" value="2Fe-2S_ferredoxin-type"/>
</dbReference>
<dbReference type="RefSeq" id="WP_077334097.1">
    <property type="nucleotide sequence ID" value="NZ_JAGPWB010000014.1"/>
</dbReference>
<dbReference type="InterPro" id="IPR036010">
    <property type="entry name" value="2Fe-2S_ferredoxin-like_sf"/>
</dbReference>
<dbReference type="PANTHER" id="PTHR23426">
    <property type="entry name" value="FERREDOXIN/ADRENODOXIN"/>
    <property type="match status" value="1"/>
</dbReference>
<dbReference type="PRINTS" id="PR00355">
    <property type="entry name" value="ADRENODOXIN"/>
</dbReference>
<keyword evidence="5" id="KW-0408">Iron</keyword>
<gene>
    <name evidence="9" type="primary">fdx</name>
    <name evidence="9" type="ORF">F3K02_23350</name>
</gene>